<dbReference type="Proteomes" id="UP001303115">
    <property type="component" value="Unassembled WGS sequence"/>
</dbReference>
<reference evidence="5" key="1">
    <citation type="journal article" date="2023" name="Mol. Phylogenet. Evol.">
        <title>Genome-scale phylogeny and comparative genomics of the fungal order Sordariales.</title>
        <authorList>
            <person name="Hensen N."/>
            <person name="Bonometti L."/>
            <person name="Westerberg I."/>
            <person name="Brannstrom I.O."/>
            <person name="Guillou S."/>
            <person name="Cros-Aarteil S."/>
            <person name="Calhoun S."/>
            <person name="Haridas S."/>
            <person name="Kuo A."/>
            <person name="Mondo S."/>
            <person name="Pangilinan J."/>
            <person name="Riley R."/>
            <person name="LaButti K."/>
            <person name="Andreopoulos B."/>
            <person name="Lipzen A."/>
            <person name="Chen C."/>
            <person name="Yan M."/>
            <person name="Daum C."/>
            <person name="Ng V."/>
            <person name="Clum A."/>
            <person name="Steindorff A."/>
            <person name="Ohm R.A."/>
            <person name="Martin F."/>
            <person name="Silar P."/>
            <person name="Natvig D.O."/>
            <person name="Lalanne C."/>
            <person name="Gautier V."/>
            <person name="Ament-Velasquez S.L."/>
            <person name="Kruys A."/>
            <person name="Hutchinson M.I."/>
            <person name="Powell A.J."/>
            <person name="Barry K."/>
            <person name="Miller A.N."/>
            <person name="Grigoriev I.V."/>
            <person name="Debuchy R."/>
            <person name="Gladieux P."/>
            <person name="Hiltunen Thoren M."/>
            <person name="Johannesson H."/>
        </authorList>
    </citation>
    <scope>NUCLEOTIDE SEQUENCE [LARGE SCALE GENOMIC DNA]</scope>
    <source>
        <strain evidence="5">CBS 284.82</strain>
    </source>
</reference>
<dbReference type="AlphaFoldDB" id="A0AAN6P4K8"/>
<dbReference type="EMBL" id="MU854785">
    <property type="protein sequence ID" value="KAK4031495.1"/>
    <property type="molecule type" value="Genomic_DNA"/>
</dbReference>
<feature type="region of interest" description="Disordered" evidence="1">
    <location>
        <begin position="293"/>
        <end position="314"/>
    </location>
</feature>
<dbReference type="PANTHER" id="PTHR38794">
    <property type="entry name" value="INTEGRAL MEMBRANE PROTEIN"/>
    <property type="match status" value="1"/>
</dbReference>
<evidence type="ECO:0000259" key="3">
    <source>
        <dbReference type="Pfam" id="PF20684"/>
    </source>
</evidence>
<evidence type="ECO:0000256" key="1">
    <source>
        <dbReference type="SAM" id="MobiDB-lite"/>
    </source>
</evidence>
<evidence type="ECO:0000256" key="2">
    <source>
        <dbReference type="SAM" id="Phobius"/>
    </source>
</evidence>
<dbReference type="PANTHER" id="PTHR38794:SF1">
    <property type="entry name" value="INTEGRAL MEMBRANE PROTEIN"/>
    <property type="match status" value="1"/>
</dbReference>
<protein>
    <recommendedName>
        <fullName evidence="3">Rhodopsin domain-containing protein</fullName>
    </recommendedName>
</protein>
<feature type="transmembrane region" description="Helical" evidence="2">
    <location>
        <begin position="241"/>
        <end position="264"/>
    </location>
</feature>
<feature type="domain" description="Rhodopsin" evidence="3">
    <location>
        <begin position="68"/>
        <end position="268"/>
    </location>
</feature>
<dbReference type="Pfam" id="PF20684">
    <property type="entry name" value="Fung_rhodopsin"/>
    <property type="match status" value="1"/>
</dbReference>
<organism evidence="4 5">
    <name type="scientific">Parachaetomium inaequale</name>
    <dbReference type="NCBI Taxonomy" id="2588326"/>
    <lineage>
        <taxon>Eukaryota</taxon>
        <taxon>Fungi</taxon>
        <taxon>Dikarya</taxon>
        <taxon>Ascomycota</taxon>
        <taxon>Pezizomycotina</taxon>
        <taxon>Sordariomycetes</taxon>
        <taxon>Sordariomycetidae</taxon>
        <taxon>Sordariales</taxon>
        <taxon>Chaetomiaceae</taxon>
        <taxon>Parachaetomium</taxon>
    </lineage>
</organism>
<feature type="region of interest" description="Disordered" evidence="1">
    <location>
        <begin position="1"/>
        <end position="21"/>
    </location>
</feature>
<keyword evidence="2" id="KW-0472">Membrane</keyword>
<keyword evidence="2" id="KW-1133">Transmembrane helix</keyword>
<evidence type="ECO:0000313" key="4">
    <source>
        <dbReference type="EMBL" id="KAK4031495.1"/>
    </source>
</evidence>
<feature type="transmembrane region" description="Helical" evidence="2">
    <location>
        <begin position="94"/>
        <end position="116"/>
    </location>
</feature>
<feature type="transmembrane region" description="Helical" evidence="2">
    <location>
        <begin position="30"/>
        <end position="52"/>
    </location>
</feature>
<proteinExistence type="predicted"/>
<evidence type="ECO:0000313" key="5">
    <source>
        <dbReference type="Proteomes" id="UP001303115"/>
    </source>
</evidence>
<dbReference type="InterPro" id="IPR049326">
    <property type="entry name" value="Rhodopsin_dom_fungi"/>
</dbReference>
<accession>A0AAN6P4K8</accession>
<sequence length="358" mass="39850">MDQPVTRQDHDGSGASPAGNFATSSNQNPILQVLTWLLLTLTTLMLGFRLLTQFFIKSNGVSRLEELLILAAAMIGRPLTSLTDNQLRMGLKAAYAGELLFLFSLGFARLSACAFLHRMSPNLGHKRATQAMAGLILLWTVSAVFSAAFQCGARLPWGADTSCFDERAFLSYVGISSIVTDAILISAPIVVIIPLRLPLKTRVAAMTVFASRIRVRTIVTTALQLAFLPRLFDGDFTFRGFPYFVCTQFVQFTSISAACLTYFWPLLRSLQSGLMDAHNTNFTSQYSLSALSQGKSKMNKSSTEGTTTSRDRNRREYIEITTDYRVNVGGDIMEGRERGLDLNRDRYERVWHQGHTRE</sequence>
<keyword evidence="2" id="KW-0812">Transmembrane</keyword>
<feature type="transmembrane region" description="Helical" evidence="2">
    <location>
        <begin position="169"/>
        <end position="193"/>
    </location>
</feature>
<feature type="compositionally biased region" description="Polar residues" evidence="1">
    <location>
        <begin position="293"/>
        <end position="308"/>
    </location>
</feature>
<feature type="transmembrane region" description="Helical" evidence="2">
    <location>
        <begin position="128"/>
        <end position="149"/>
    </location>
</feature>
<gene>
    <name evidence="4" type="ORF">C8A01DRAFT_51440</name>
</gene>
<comment type="caution">
    <text evidence="4">The sequence shown here is derived from an EMBL/GenBank/DDBJ whole genome shotgun (WGS) entry which is preliminary data.</text>
</comment>
<keyword evidence="5" id="KW-1185">Reference proteome</keyword>
<feature type="transmembrane region" description="Helical" evidence="2">
    <location>
        <begin position="213"/>
        <end position="229"/>
    </location>
</feature>
<name>A0AAN6P4K8_9PEZI</name>